<reference evidence="2" key="1">
    <citation type="submission" date="2023-10" db="EMBL/GenBank/DDBJ databases">
        <authorList>
            <person name="Chen Y."/>
            <person name="Shah S."/>
            <person name="Dougan E. K."/>
            <person name="Thang M."/>
            <person name="Chan C."/>
        </authorList>
    </citation>
    <scope>NUCLEOTIDE SEQUENCE [LARGE SCALE GENOMIC DNA]</scope>
</reference>
<dbReference type="Pfam" id="PF18127">
    <property type="entry name" value="NAMPT_N"/>
    <property type="match status" value="1"/>
</dbReference>
<comment type="caution">
    <text evidence="2">The sequence shown here is derived from an EMBL/GenBank/DDBJ whole genome shotgun (WGS) entry which is preliminary data.</text>
</comment>
<dbReference type="InterPro" id="IPR041529">
    <property type="entry name" value="DUF5598"/>
</dbReference>
<accession>A0ABN9SEP2</accession>
<dbReference type="EMBL" id="CAUYUJ010010920">
    <property type="protein sequence ID" value="CAK0830525.1"/>
    <property type="molecule type" value="Genomic_DNA"/>
</dbReference>
<feature type="non-terminal residue" evidence="2">
    <location>
        <position position="1"/>
    </location>
</feature>
<name>A0ABN9SEP2_9DINO</name>
<feature type="non-terminal residue" evidence="2">
    <location>
        <position position="121"/>
    </location>
</feature>
<proteinExistence type="predicted"/>
<evidence type="ECO:0000313" key="2">
    <source>
        <dbReference type="EMBL" id="CAK0830525.1"/>
    </source>
</evidence>
<evidence type="ECO:0000313" key="3">
    <source>
        <dbReference type="Proteomes" id="UP001189429"/>
    </source>
</evidence>
<keyword evidence="3" id="KW-1185">Reference proteome</keyword>
<protein>
    <recommendedName>
        <fullName evidence="1">Nicotinamide phosphoribosyltransferase N-terminal domain-containing protein</fullName>
    </recommendedName>
</protein>
<sequence length="121" mass="13764">VAGHLQYPPGCETVYSYFECVGGPDKEIVFFGLQYYIKRYLAGPVVTRDRIDAAELAFKAHFCQARGGYDPGLFHKTGWEYILKEYGGHLPILIKAVPEGTVLPRQHVMFTVENTDDQCFW</sequence>
<dbReference type="PANTHER" id="PTHR43816">
    <property type="entry name" value="NICOTINAMIDE PHOSPHORIBOSYLTRANSFERASE"/>
    <property type="match status" value="1"/>
</dbReference>
<gene>
    <name evidence="2" type="ORF">PCOR1329_LOCUS29157</name>
</gene>
<dbReference type="PANTHER" id="PTHR43816:SF1">
    <property type="entry name" value="NICOTINAMIDE PHOSPHORIBOSYLTRANSFERASE"/>
    <property type="match status" value="1"/>
</dbReference>
<dbReference type="Proteomes" id="UP001189429">
    <property type="component" value="Unassembled WGS sequence"/>
</dbReference>
<dbReference type="InterPro" id="IPR016471">
    <property type="entry name" value="Nicotinamide_PRibTrfase"/>
</dbReference>
<evidence type="ECO:0000259" key="1">
    <source>
        <dbReference type="Pfam" id="PF18127"/>
    </source>
</evidence>
<organism evidence="2 3">
    <name type="scientific">Prorocentrum cordatum</name>
    <dbReference type="NCBI Taxonomy" id="2364126"/>
    <lineage>
        <taxon>Eukaryota</taxon>
        <taxon>Sar</taxon>
        <taxon>Alveolata</taxon>
        <taxon>Dinophyceae</taxon>
        <taxon>Prorocentrales</taxon>
        <taxon>Prorocentraceae</taxon>
        <taxon>Prorocentrum</taxon>
    </lineage>
</organism>
<feature type="domain" description="Nicotinamide phosphoribosyltransferase N-terminal" evidence="1">
    <location>
        <begin position="4"/>
        <end position="94"/>
    </location>
</feature>